<dbReference type="CDD" id="cd02563">
    <property type="entry name" value="PseudoU_synth_TruC"/>
    <property type="match status" value="1"/>
</dbReference>
<evidence type="ECO:0000256" key="5">
    <source>
        <dbReference type="ARBA" id="ARBA00038943"/>
    </source>
</evidence>
<dbReference type="Pfam" id="PF00849">
    <property type="entry name" value="PseudoU_synth_2"/>
    <property type="match status" value="1"/>
</dbReference>
<comment type="catalytic activity">
    <reaction evidence="3">
        <text>uridine(65) in tRNA = pseudouridine(65) in tRNA</text>
        <dbReference type="Rhea" id="RHEA:42536"/>
        <dbReference type="Rhea" id="RHEA-COMP:10103"/>
        <dbReference type="Rhea" id="RHEA-COMP:10104"/>
        <dbReference type="ChEBI" id="CHEBI:65314"/>
        <dbReference type="ChEBI" id="CHEBI:65315"/>
        <dbReference type="EC" id="5.4.99.26"/>
    </reaction>
</comment>
<evidence type="ECO:0000313" key="12">
    <source>
        <dbReference type="Proteomes" id="UP001319827"/>
    </source>
</evidence>
<dbReference type="InterPro" id="IPR020103">
    <property type="entry name" value="PsdUridine_synth_cat_dom_sf"/>
</dbReference>
<dbReference type="InterPro" id="IPR006145">
    <property type="entry name" value="PsdUridine_synth_RsuA/RluA"/>
</dbReference>
<evidence type="ECO:0000256" key="9">
    <source>
        <dbReference type="ARBA" id="ARBA00043049"/>
    </source>
</evidence>
<evidence type="ECO:0000313" key="11">
    <source>
        <dbReference type="EMBL" id="BCR04113.1"/>
    </source>
</evidence>
<sequence length="278" mass="31774">MGWVVLLYRSLQYNKNPAPLEANLETLDLIYRDEHCVAVNKPAGLLVHRSEIDRREKRFAIQMVRDQIGQRVYPVHRLDKPTSGVLLFALTPQAARSLSEAFGGGRVRKSYLAVVRGVPEAQGVIDHPLSEELDRMSDARARQGKGPKPAVTGFRRLAEVELPFAVGRYPSSRYALLEAYPRQGRKHQIRRHFKHIFHPIIGDTKHGEGRHNRFFRDHFACHRLLLSAVELSFPHPASDCEITLRSPLDRDFLRVLEQLGWQKALPTGWMGQQERGRG</sequence>
<reference evidence="11 12" key="1">
    <citation type="journal article" date="2016" name="C (Basel)">
        <title>Selective Growth of and Electricity Production by Marine Exoelectrogenic Bacteria in Self-Aggregated Hydrogel of Microbially Reduced Graphene Oxide.</title>
        <authorList>
            <person name="Yoshida N."/>
            <person name="Goto Y."/>
            <person name="Miyata Y."/>
        </authorList>
    </citation>
    <scope>NUCLEOTIDE SEQUENCE [LARGE SCALE GENOMIC DNA]</scope>
    <source>
        <strain evidence="11 12">NIT-T3</strain>
    </source>
</reference>
<dbReference type="EMBL" id="AP024355">
    <property type="protein sequence ID" value="BCR04113.1"/>
    <property type="molecule type" value="Genomic_DNA"/>
</dbReference>
<name>A0ABM8HN64_9BACT</name>
<keyword evidence="2" id="KW-0413">Isomerase</keyword>
<evidence type="ECO:0000256" key="1">
    <source>
        <dbReference type="ARBA" id="ARBA00022694"/>
    </source>
</evidence>
<dbReference type="InterPro" id="IPR006224">
    <property type="entry name" value="PsdUridine_synth_RluA-like_CS"/>
</dbReference>
<dbReference type="Gene3D" id="3.30.2350.10">
    <property type="entry name" value="Pseudouridine synthase"/>
    <property type="match status" value="1"/>
</dbReference>
<evidence type="ECO:0000256" key="4">
    <source>
        <dbReference type="ARBA" id="ARBA00037670"/>
    </source>
</evidence>
<proteinExistence type="predicted"/>
<feature type="domain" description="Pseudouridine synthase RsuA/RluA-like" evidence="10">
    <location>
        <begin position="36"/>
        <end position="195"/>
    </location>
</feature>
<gene>
    <name evidence="11" type="primary">truC</name>
    <name evidence="11" type="ORF">DESUT3_11820</name>
</gene>
<dbReference type="InterPro" id="IPR050188">
    <property type="entry name" value="RluA_PseudoU_synthase"/>
</dbReference>
<reference evidence="11 12" key="2">
    <citation type="journal article" date="2021" name="Int. J. Syst. Evol. Microbiol.">
        <title>Isolation and Polyphasic Characterization of Desulfuromonas versatilis sp. Nov., an Electrogenic Bacteria Capable of Versatile Metabolism Isolated from a Graphene Oxide-Reducing Enrichment Culture.</title>
        <authorList>
            <person name="Xie L."/>
            <person name="Yoshida N."/>
            <person name="Ishii S."/>
            <person name="Meng L."/>
        </authorList>
    </citation>
    <scope>NUCLEOTIDE SEQUENCE [LARGE SCALE GENOMIC DNA]</scope>
    <source>
        <strain evidence="11 12">NIT-T3</strain>
    </source>
</reference>
<evidence type="ECO:0000256" key="6">
    <source>
        <dbReference type="ARBA" id="ARBA00040675"/>
    </source>
</evidence>
<keyword evidence="12" id="KW-1185">Reference proteome</keyword>
<evidence type="ECO:0000256" key="7">
    <source>
        <dbReference type="ARBA" id="ARBA00041803"/>
    </source>
</evidence>
<dbReference type="PROSITE" id="PS01129">
    <property type="entry name" value="PSI_RLU"/>
    <property type="match status" value="1"/>
</dbReference>
<evidence type="ECO:0000256" key="2">
    <source>
        <dbReference type="ARBA" id="ARBA00023235"/>
    </source>
</evidence>
<dbReference type="PANTHER" id="PTHR21600:SF56">
    <property type="entry name" value="TRNA PSEUDOURIDINE SYNTHASE C"/>
    <property type="match status" value="1"/>
</dbReference>
<keyword evidence="1" id="KW-0819">tRNA processing</keyword>
<dbReference type="EC" id="5.4.99.26" evidence="5"/>
<evidence type="ECO:0000256" key="8">
    <source>
        <dbReference type="ARBA" id="ARBA00041975"/>
    </source>
</evidence>
<evidence type="ECO:0000259" key="10">
    <source>
        <dbReference type="Pfam" id="PF00849"/>
    </source>
</evidence>
<comment type="function">
    <text evidence="4">Responsible for synthesis of pseudouridine from uracil-65 in transfer RNAs.</text>
</comment>
<dbReference type="SUPFAM" id="SSF55120">
    <property type="entry name" value="Pseudouridine synthase"/>
    <property type="match status" value="1"/>
</dbReference>
<organism evidence="11 12">
    <name type="scientific">Desulfuromonas versatilis</name>
    <dbReference type="NCBI Taxonomy" id="2802975"/>
    <lineage>
        <taxon>Bacteria</taxon>
        <taxon>Pseudomonadati</taxon>
        <taxon>Thermodesulfobacteriota</taxon>
        <taxon>Desulfuromonadia</taxon>
        <taxon>Desulfuromonadales</taxon>
        <taxon>Desulfuromonadaceae</taxon>
        <taxon>Desulfuromonas</taxon>
    </lineage>
</organism>
<dbReference type="Proteomes" id="UP001319827">
    <property type="component" value="Chromosome"/>
</dbReference>
<accession>A0ABM8HN64</accession>
<dbReference type="PANTHER" id="PTHR21600">
    <property type="entry name" value="MITOCHONDRIAL RNA PSEUDOURIDINE SYNTHASE"/>
    <property type="match status" value="1"/>
</dbReference>
<protein>
    <recommendedName>
        <fullName evidence="6">tRNA pseudouridine synthase C</fullName>
        <ecNumber evidence="5">5.4.99.26</ecNumber>
    </recommendedName>
    <alternativeName>
        <fullName evidence="8">tRNA pseudouridine(65) synthase</fullName>
    </alternativeName>
    <alternativeName>
        <fullName evidence="9">tRNA pseudouridylate synthase C</fullName>
    </alternativeName>
    <alternativeName>
        <fullName evidence="7">tRNA-uridine isomerase C</fullName>
    </alternativeName>
</protein>
<dbReference type="NCBIfam" id="NF008321">
    <property type="entry name" value="PRK11112.1"/>
    <property type="match status" value="1"/>
</dbReference>
<evidence type="ECO:0000256" key="3">
    <source>
        <dbReference type="ARBA" id="ARBA00036607"/>
    </source>
</evidence>